<dbReference type="AlphaFoldDB" id="A0A7G9YUL2"/>
<reference evidence="2" key="1">
    <citation type="submission" date="2020-06" db="EMBL/GenBank/DDBJ databases">
        <title>Unique genomic features of the anaerobic methanotrophic archaea.</title>
        <authorList>
            <person name="Chadwick G.L."/>
            <person name="Skennerton C.T."/>
            <person name="Laso-Perez R."/>
            <person name="Leu A.O."/>
            <person name="Speth D.R."/>
            <person name="Yu H."/>
            <person name="Morgan-Lang C."/>
            <person name="Hatzenpichler R."/>
            <person name="Goudeau D."/>
            <person name="Malmstrom R."/>
            <person name="Brazelton W.J."/>
            <person name="Woyke T."/>
            <person name="Hallam S.J."/>
            <person name="Tyson G.W."/>
            <person name="Wegener G."/>
            <person name="Boetius A."/>
            <person name="Orphan V."/>
        </authorList>
    </citation>
    <scope>NUCLEOTIDE SEQUENCE</scope>
</reference>
<feature type="transmembrane region" description="Helical" evidence="1">
    <location>
        <begin position="127"/>
        <end position="144"/>
    </location>
</feature>
<evidence type="ECO:0000313" key="2">
    <source>
        <dbReference type="EMBL" id="QNO51696.1"/>
    </source>
</evidence>
<keyword evidence="1" id="KW-0812">Transmembrane</keyword>
<feature type="transmembrane region" description="Helical" evidence="1">
    <location>
        <begin position="12"/>
        <end position="32"/>
    </location>
</feature>
<organism evidence="2">
    <name type="scientific">Candidatus Methanophagaceae archaeon ANME-1 ERB6</name>
    <dbReference type="NCBI Taxonomy" id="2759912"/>
    <lineage>
        <taxon>Archaea</taxon>
        <taxon>Methanobacteriati</taxon>
        <taxon>Methanobacteriota</taxon>
        <taxon>Stenosarchaea group</taxon>
        <taxon>Methanomicrobia</taxon>
        <taxon>Candidatus Methanophagales</taxon>
        <taxon>Candidatus Methanophagaceae</taxon>
    </lineage>
</organism>
<keyword evidence="1" id="KW-0472">Membrane</keyword>
<keyword evidence="1" id="KW-1133">Transmembrane helix</keyword>
<dbReference type="EMBL" id="MT631476">
    <property type="protein sequence ID" value="QNO51696.1"/>
    <property type="molecule type" value="Genomic_DNA"/>
</dbReference>
<sequence>MPIKIKYIGSSSRIFIGLFLVAILLILCEYHYTNFEEHLEYPSTKMIQQDPESYDGWLISKGGIVSKVGDSSFVITSMDRDVRYNFVIDSKEEVYLGDSVEVLGTFRSPNKISPDKMIVVRTQSGKMVYVRSLIGLLILVIVFFRSWKFDHKGFVFIPRRI</sequence>
<name>A0A7G9YUL2_9EURY</name>
<evidence type="ECO:0000256" key="1">
    <source>
        <dbReference type="SAM" id="Phobius"/>
    </source>
</evidence>
<dbReference type="Pfam" id="PF26045">
    <property type="entry name" value="OB_2TM_halo"/>
    <property type="match status" value="1"/>
</dbReference>
<proteinExistence type="predicted"/>
<protein>
    <submittedName>
        <fullName evidence="2">Uncharacterized protein</fullName>
    </submittedName>
</protein>
<accession>A0A7G9YUL2</accession>
<gene>
    <name evidence="2" type="ORF">GMKFMAKO_00012</name>
</gene>
<dbReference type="InterPro" id="IPR058927">
    <property type="entry name" value="OB_2TM"/>
</dbReference>